<sequence>MKYFLTLFLLGMASFCFAQATNDKLLAKAKSEMDDGFYQASIDILNSIDGKSKTKELVDYLLISNYAKLLKVGDYPSFPLINKVRSDANLFLTIYPKSKNVGDVRRILDDVAAYPKTQQEYEKVKTQMLQQKKLQSQAILLADIRKSYERKDYEQSLAAVQAAKKAGYEESPVQYYEFMIKYQQFDHSKSQNFNEILLITQLGEAIVSSGESSLAKLSTAEVQQIKNILNGLPKSLDEFRKQEEEKKAAAHALQQQKKFAAISADYEAHDYARVILVANDFPDDSREKMKVSYYQVVSRYRQLQSNANYEFSELMSVQFNLQSWLKTFADEDKTQRNDVTSALDDVQKNYPNSQYAYEALLKKQEKKQQAAIRRQSRSMFSNIGYEYGKLAPYGVRFETGGGVVGFFTILRFGLKTSQQLKEYNTMHNASQPNKAEVVLGPNLRLTRWLFLNIGTGYGVYGHLYRNDYLQEKGYARTGYLAGYGGVTLRLGKFVNFVGGASLMGIEKNITKPEFTTGITFNLR</sequence>
<organism evidence="2 3">
    <name type="scientific">Sphingobacterium paludis</name>
    <dbReference type="NCBI Taxonomy" id="1476465"/>
    <lineage>
        <taxon>Bacteria</taxon>
        <taxon>Pseudomonadati</taxon>
        <taxon>Bacteroidota</taxon>
        <taxon>Sphingobacteriia</taxon>
        <taxon>Sphingobacteriales</taxon>
        <taxon>Sphingobacteriaceae</taxon>
        <taxon>Sphingobacterium</taxon>
    </lineage>
</organism>
<dbReference type="AlphaFoldDB" id="A0A4R7CWX1"/>
<protein>
    <recommendedName>
        <fullName evidence="4">Outer membrane protein with beta-barrel domain</fullName>
    </recommendedName>
</protein>
<evidence type="ECO:0000313" key="3">
    <source>
        <dbReference type="Proteomes" id="UP000294752"/>
    </source>
</evidence>
<evidence type="ECO:0008006" key="4">
    <source>
        <dbReference type="Google" id="ProtNLM"/>
    </source>
</evidence>
<feature type="chain" id="PRO_5020908645" description="Outer membrane protein with beta-barrel domain" evidence="1">
    <location>
        <begin position="21"/>
        <end position="523"/>
    </location>
</feature>
<accession>A0A4R7CWX1</accession>
<name>A0A4R7CWX1_9SPHI</name>
<comment type="caution">
    <text evidence="2">The sequence shown here is derived from an EMBL/GenBank/DDBJ whole genome shotgun (WGS) entry which is preliminary data.</text>
</comment>
<keyword evidence="1" id="KW-0732">Signal</keyword>
<feature type="signal peptide" evidence="1">
    <location>
        <begin position="1"/>
        <end position="20"/>
    </location>
</feature>
<evidence type="ECO:0000313" key="2">
    <source>
        <dbReference type="EMBL" id="TDS12352.1"/>
    </source>
</evidence>
<dbReference type="OrthoDB" id="693380at2"/>
<keyword evidence="3" id="KW-1185">Reference proteome</keyword>
<dbReference type="RefSeq" id="WP_133640976.1">
    <property type="nucleotide sequence ID" value="NZ_SNZV01000006.1"/>
</dbReference>
<dbReference type="EMBL" id="SNZV01000006">
    <property type="protein sequence ID" value="TDS12352.1"/>
    <property type="molecule type" value="Genomic_DNA"/>
</dbReference>
<reference evidence="2 3" key="1">
    <citation type="submission" date="2019-03" db="EMBL/GenBank/DDBJ databases">
        <title>Genomic Encyclopedia of Type Strains, Phase III (KMG-III): the genomes of soil and plant-associated and newly described type strains.</title>
        <authorList>
            <person name="Whitman W."/>
        </authorList>
    </citation>
    <scope>NUCLEOTIDE SEQUENCE [LARGE SCALE GENOMIC DNA]</scope>
    <source>
        <strain evidence="2 3">CGMCC 1.12801</strain>
    </source>
</reference>
<gene>
    <name evidence="2" type="ORF">B0I21_106210</name>
</gene>
<proteinExistence type="predicted"/>
<evidence type="ECO:0000256" key="1">
    <source>
        <dbReference type="SAM" id="SignalP"/>
    </source>
</evidence>
<dbReference type="Proteomes" id="UP000294752">
    <property type="component" value="Unassembled WGS sequence"/>
</dbReference>